<comment type="caution">
    <text evidence="1">The sequence shown here is derived from an EMBL/GenBank/DDBJ whole genome shotgun (WGS) entry which is preliminary data.</text>
</comment>
<proteinExistence type="predicted"/>
<organism evidence="1 2">
    <name type="scientific">Flavobacterium ichthyis</name>
    <dbReference type="NCBI Taxonomy" id="2698827"/>
    <lineage>
        <taxon>Bacteria</taxon>
        <taxon>Pseudomonadati</taxon>
        <taxon>Bacteroidota</taxon>
        <taxon>Flavobacteriia</taxon>
        <taxon>Flavobacteriales</taxon>
        <taxon>Flavobacteriaceae</taxon>
        <taxon>Flavobacterium</taxon>
    </lineage>
</organism>
<evidence type="ECO:0000313" key="1">
    <source>
        <dbReference type="EMBL" id="NBL63689.1"/>
    </source>
</evidence>
<keyword evidence="2" id="KW-1185">Reference proteome</keyword>
<dbReference type="Proteomes" id="UP000798602">
    <property type="component" value="Unassembled WGS sequence"/>
</dbReference>
<gene>
    <name evidence="1" type="ORF">GV828_00585</name>
</gene>
<reference evidence="2" key="1">
    <citation type="submission" date="2020-01" db="EMBL/GenBank/DDBJ databases">
        <title>Sphingomonas sp. strain CSW-10.</title>
        <authorList>
            <person name="Chen W.-M."/>
        </authorList>
    </citation>
    <scope>NUCLEOTIDE SEQUENCE [LARGE SCALE GENOMIC DNA]</scope>
    <source>
        <strain evidence="2">NST-5</strain>
    </source>
</reference>
<sequence length="131" mass="15160">MEALVEIKMDKKLEHLQLADPQTEKYNEIVNEILKVKTFHLESIKPYDGSINYEEDFTAKEIDDATYITVLADVSQADFDNYMQHSENIINAAIDSISSRDKDLLLAREFGREAFLYFNYKESTQPNEATI</sequence>
<evidence type="ECO:0000313" key="2">
    <source>
        <dbReference type="Proteomes" id="UP000798602"/>
    </source>
</evidence>
<accession>A0ABW9Z4X3</accession>
<protein>
    <submittedName>
        <fullName evidence="1">Uncharacterized protein</fullName>
    </submittedName>
</protein>
<dbReference type="EMBL" id="JAABLM010000001">
    <property type="protein sequence ID" value="NBL63689.1"/>
    <property type="molecule type" value="Genomic_DNA"/>
</dbReference>
<name>A0ABW9Z4X3_9FLAO</name>
<dbReference type="RefSeq" id="WP_166535526.1">
    <property type="nucleotide sequence ID" value="NZ_JAABLM010000001.1"/>
</dbReference>